<dbReference type="AlphaFoldDB" id="A0AAV7RJ86"/>
<evidence type="ECO:0000313" key="3">
    <source>
        <dbReference type="Proteomes" id="UP001066276"/>
    </source>
</evidence>
<gene>
    <name evidence="2" type="ORF">NDU88_005296</name>
</gene>
<dbReference type="Proteomes" id="UP001066276">
    <property type="component" value="Chromosome 5"/>
</dbReference>
<feature type="compositionally biased region" description="Basic and acidic residues" evidence="1">
    <location>
        <begin position="37"/>
        <end position="53"/>
    </location>
</feature>
<accession>A0AAV7RJ86</accession>
<feature type="compositionally biased region" description="Acidic residues" evidence="1">
    <location>
        <begin position="120"/>
        <end position="134"/>
    </location>
</feature>
<evidence type="ECO:0000256" key="1">
    <source>
        <dbReference type="SAM" id="MobiDB-lite"/>
    </source>
</evidence>
<comment type="caution">
    <text evidence="2">The sequence shown here is derived from an EMBL/GenBank/DDBJ whole genome shotgun (WGS) entry which is preliminary data.</text>
</comment>
<sequence>MCRRCRVCTGTEGRRSQSFWFSGIEEGMWMSAVFKERRLGRETESGERGERGGCRRSGRRRRTAEQAPGTEPRDKRRRGRVRNPDRGAGGAQQKLQPRFWRSVATPENADEEKRRRAENEEIEEKAEDAGDWAGDDGRQNRPPVQSLETKEGEDAPGTLTVAQEAHSKDSSHASGEEWQRQVRL</sequence>
<feature type="region of interest" description="Disordered" evidence="1">
    <location>
        <begin position="37"/>
        <end position="184"/>
    </location>
</feature>
<dbReference type="EMBL" id="JANPWB010000009">
    <property type="protein sequence ID" value="KAJ1152521.1"/>
    <property type="molecule type" value="Genomic_DNA"/>
</dbReference>
<name>A0AAV7RJ86_PLEWA</name>
<reference evidence="2" key="1">
    <citation type="journal article" date="2022" name="bioRxiv">
        <title>Sequencing and chromosome-scale assembly of the giantPleurodeles waltlgenome.</title>
        <authorList>
            <person name="Brown T."/>
            <person name="Elewa A."/>
            <person name="Iarovenko S."/>
            <person name="Subramanian E."/>
            <person name="Araus A.J."/>
            <person name="Petzold A."/>
            <person name="Susuki M."/>
            <person name="Suzuki K.-i.T."/>
            <person name="Hayashi T."/>
            <person name="Toyoda A."/>
            <person name="Oliveira C."/>
            <person name="Osipova E."/>
            <person name="Leigh N.D."/>
            <person name="Simon A."/>
            <person name="Yun M.H."/>
        </authorList>
    </citation>
    <scope>NUCLEOTIDE SEQUENCE</scope>
    <source>
        <strain evidence="2">20211129_DDA</strain>
        <tissue evidence="2">Liver</tissue>
    </source>
</reference>
<organism evidence="2 3">
    <name type="scientific">Pleurodeles waltl</name>
    <name type="common">Iberian ribbed newt</name>
    <dbReference type="NCBI Taxonomy" id="8319"/>
    <lineage>
        <taxon>Eukaryota</taxon>
        <taxon>Metazoa</taxon>
        <taxon>Chordata</taxon>
        <taxon>Craniata</taxon>
        <taxon>Vertebrata</taxon>
        <taxon>Euteleostomi</taxon>
        <taxon>Amphibia</taxon>
        <taxon>Batrachia</taxon>
        <taxon>Caudata</taxon>
        <taxon>Salamandroidea</taxon>
        <taxon>Salamandridae</taxon>
        <taxon>Pleurodelinae</taxon>
        <taxon>Pleurodeles</taxon>
    </lineage>
</organism>
<proteinExistence type="predicted"/>
<feature type="compositionally biased region" description="Basic and acidic residues" evidence="1">
    <location>
        <begin position="165"/>
        <end position="184"/>
    </location>
</feature>
<keyword evidence="3" id="KW-1185">Reference proteome</keyword>
<protein>
    <submittedName>
        <fullName evidence="2">Uncharacterized protein</fullName>
    </submittedName>
</protein>
<evidence type="ECO:0000313" key="2">
    <source>
        <dbReference type="EMBL" id="KAJ1152521.1"/>
    </source>
</evidence>